<evidence type="ECO:0000256" key="5">
    <source>
        <dbReference type="ARBA" id="ARBA00023004"/>
    </source>
</evidence>
<feature type="transmembrane region" description="Helical" evidence="7">
    <location>
        <begin position="221"/>
        <end position="242"/>
    </location>
</feature>
<evidence type="ECO:0000256" key="2">
    <source>
        <dbReference type="ARBA" id="ARBA00022692"/>
    </source>
</evidence>
<evidence type="ECO:0000256" key="6">
    <source>
        <dbReference type="ARBA" id="ARBA00023136"/>
    </source>
</evidence>
<dbReference type="STRING" id="648757.Rvan_1309"/>
<dbReference type="eggNOG" id="COG3239">
    <property type="taxonomic scope" value="Bacteria"/>
</dbReference>
<dbReference type="RefSeq" id="WP_013418973.1">
    <property type="nucleotide sequence ID" value="NC_014664.1"/>
</dbReference>
<comment type="subcellular location">
    <subcellularLocation>
        <location evidence="1">Endomembrane system</location>
        <topology evidence="1">Multi-pass membrane protein</topology>
    </subcellularLocation>
</comment>
<dbReference type="AlphaFoldDB" id="E3I5X8"/>
<dbReference type="OrthoDB" id="4759734at2"/>
<reference evidence="9" key="1">
    <citation type="journal article" date="2011" name="J. Bacteriol.">
        <title>Genome sequences of eight morphologically diverse alphaproteobacteria.</title>
        <authorList>
            <consortium name="US DOE Joint Genome Institute"/>
            <person name="Brown P.J."/>
            <person name="Kysela D.T."/>
            <person name="Buechlein A."/>
            <person name="Hemmerich C."/>
            <person name="Brun Y.V."/>
        </authorList>
    </citation>
    <scope>NUCLEOTIDE SEQUENCE [LARGE SCALE GENOMIC DNA]</scope>
    <source>
        <strain evidence="9">ATCC 17100 / ATH 3.1.1 / DSM 162 / LMG 4299</strain>
    </source>
</reference>
<dbReference type="GO" id="GO:0004497">
    <property type="term" value="F:monooxygenase activity"/>
    <property type="evidence" value="ECO:0007669"/>
    <property type="project" value="UniProtKB-KW"/>
</dbReference>
<sequence length="330" mass="34872">MRALPVLVSLAFVPLAVLALLHGGPWLLALPVYGLVVVPAADHVFGLCAQSAPASRVQRAFAWAWVPIQFALVLGLAASADTLGGSALFVAAIGIGLATGGVGGASAFALLDRGGRYNRAAAELLTWPILYGSFAVRHGGENGARAATPKDPITPRFGEGFYSYFLRSTFIGLFAAWDAEDERLHAQARSTLSLSNAFLRAFIAYAVLIEAAFLLGGALGVMALFVQALVAWVVIDAGAYVARFGLLRRPLGQGHFEPLGPQHAWSATGDAPRLPGGFCAMALIATLWPERFVRLMNPRVLAWHARFWETAAAPAAPETQAEATLSEARA</sequence>
<keyword evidence="3 7" id="KW-1133">Transmembrane helix</keyword>
<evidence type="ECO:0000256" key="1">
    <source>
        <dbReference type="ARBA" id="ARBA00004127"/>
    </source>
</evidence>
<keyword evidence="5" id="KW-0408">Iron</keyword>
<gene>
    <name evidence="8" type="ordered locus">Rvan_1309</name>
</gene>
<keyword evidence="9" id="KW-1185">Reference proteome</keyword>
<keyword evidence="8" id="KW-0503">Monooxygenase</keyword>
<dbReference type="HOGENOM" id="CLU_044462_0_0_5"/>
<dbReference type="PANTHER" id="PTHR38674">
    <property type="entry name" value="ALKANE 1-MONOOXYGENASE 1"/>
    <property type="match status" value="1"/>
</dbReference>
<feature type="transmembrane region" description="Helical" evidence="7">
    <location>
        <begin position="28"/>
        <end position="48"/>
    </location>
</feature>
<dbReference type="Proteomes" id="UP000001399">
    <property type="component" value="Chromosome"/>
</dbReference>
<evidence type="ECO:0000313" key="8">
    <source>
        <dbReference type="EMBL" id="ADP70571.1"/>
    </source>
</evidence>
<keyword evidence="4" id="KW-0560">Oxidoreductase</keyword>
<evidence type="ECO:0000313" key="9">
    <source>
        <dbReference type="Proteomes" id="UP000001399"/>
    </source>
</evidence>
<proteinExistence type="predicted"/>
<accession>E3I5X8</accession>
<evidence type="ECO:0000256" key="7">
    <source>
        <dbReference type="SAM" id="Phobius"/>
    </source>
</evidence>
<name>E3I5X8_RHOVT</name>
<evidence type="ECO:0000256" key="3">
    <source>
        <dbReference type="ARBA" id="ARBA00022989"/>
    </source>
</evidence>
<keyword evidence="2 7" id="KW-0812">Transmembrane</keyword>
<dbReference type="GO" id="GO:0012505">
    <property type="term" value="C:endomembrane system"/>
    <property type="evidence" value="ECO:0007669"/>
    <property type="project" value="UniProtKB-SubCell"/>
</dbReference>
<feature type="transmembrane region" description="Helical" evidence="7">
    <location>
        <begin position="60"/>
        <end position="80"/>
    </location>
</feature>
<protein>
    <submittedName>
        <fullName evidence="8">Alkane 1-monooxygenase</fullName>
    </submittedName>
</protein>
<dbReference type="PANTHER" id="PTHR38674:SF1">
    <property type="entry name" value="ALKANE 1-MONOOXYGENASE 1"/>
    <property type="match status" value="1"/>
</dbReference>
<dbReference type="InterPro" id="IPR033885">
    <property type="entry name" value="AlkB/XylM"/>
</dbReference>
<dbReference type="KEGG" id="rva:Rvan_1309"/>
<organism evidence="8 9">
    <name type="scientific">Rhodomicrobium vannielii (strain ATCC 17100 / DSM 162 / LMG 4299 / NCIMB 10020 / ATH 3.1.1)</name>
    <dbReference type="NCBI Taxonomy" id="648757"/>
    <lineage>
        <taxon>Bacteria</taxon>
        <taxon>Pseudomonadati</taxon>
        <taxon>Pseudomonadota</taxon>
        <taxon>Alphaproteobacteria</taxon>
        <taxon>Hyphomicrobiales</taxon>
        <taxon>Hyphomicrobiaceae</taxon>
        <taxon>Rhodomicrobium</taxon>
    </lineage>
</organism>
<keyword evidence="6 7" id="KW-0472">Membrane</keyword>
<dbReference type="EMBL" id="CP002292">
    <property type="protein sequence ID" value="ADP70571.1"/>
    <property type="molecule type" value="Genomic_DNA"/>
</dbReference>
<evidence type="ECO:0000256" key="4">
    <source>
        <dbReference type="ARBA" id="ARBA00023002"/>
    </source>
</evidence>
<feature type="transmembrane region" description="Helical" evidence="7">
    <location>
        <begin position="197"/>
        <end position="215"/>
    </location>
</feature>
<feature type="transmembrane region" description="Helical" evidence="7">
    <location>
        <begin position="86"/>
        <end position="111"/>
    </location>
</feature>